<gene>
    <name evidence="1" type="ORF">HEQ75_11705</name>
</gene>
<evidence type="ECO:0000313" key="2">
    <source>
        <dbReference type="Proteomes" id="UP000787635"/>
    </source>
</evidence>
<organism evidence="1 2">
    <name type="scientific">Falsiroseomonas selenitidurans</name>
    <dbReference type="NCBI Taxonomy" id="2716335"/>
    <lineage>
        <taxon>Bacteria</taxon>
        <taxon>Pseudomonadati</taxon>
        <taxon>Pseudomonadota</taxon>
        <taxon>Alphaproteobacteria</taxon>
        <taxon>Acetobacterales</taxon>
        <taxon>Roseomonadaceae</taxon>
        <taxon>Falsiroseomonas</taxon>
    </lineage>
</organism>
<dbReference type="RefSeq" id="WP_168030615.1">
    <property type="nucleotide sequence ID" value="NZ_JAAVNE010000016.1"/>
</dbReference>
<keyword evidence="2" id="KW-1185">Reference proteome</keyword>
<proteinExistence type="predicted"/>
<dbReference type="Proteomes" id="UP000787635">
    <property type="component" value="Unassembled WGS sequence"/>
</dbReference>
<dbReference type="EMBL" id="JAAVNE010000016">
    <property type="protein sequence ID" value="NKC31525.1"/>
    <property type="molecule type" value="Genomic_DNA"/>
</dbReference>
<name>A0ABX1E9D3_9PROT</name>
<sequence>MQEDEQAPAEAGADILTFPNSQERRLRVALRNLDAALAEQREAIAAFRAEMAALGTAVAGLGASSRTLQERLSDAAEDTALAREAALRLQATAEAMTRLA</sequence>
<protein>
    <submittedName>
        <fullName evidence="1">Uncharacterized protein</fullName>
    </submittedName>
</protein>
<accession>A0ABX1E9D3</accession>
<evidence type="ECO:0000313" key="1">
    <source>
        <dbReference type="EMBL" id="NKC31525.1"/>
    </source>
</evidence>
<comment type="caution">
    <text evidence="1">The sequence shown here is derived from an EMBL/GenBank/DDBJ whole genome shotgun (WGS) entry which is preliminary data.</text>
</comment>
<reference evidence="1 2" key="1">
    <citation type="submission" date="2020-03" db="EMBL/GenBank/DDBJ databases">
        <title>Roseomonas selenitidurans sp. nov. isolated from urban soil.</title>
        <authorList>
            <person name="Liu H."/>
        </authorList>
    </citation>
    <scope>NUCLEOTIDE SEQUENCE [LARGE SCALE GENOMIC DNA]</scope>
    <source>
        <strain evidence="1 2">BU-1</strain>
    </source>
</reference>